<reference evidence="6 7" key="1">
    <citation type="submission" date="2018-01" db="EMBL/GenBank/DDBJ databases">
        <title>Draft genome sequence of Nonomuraea sp. KC333.</title>
        <authorList>
            <person name="Sahin N."/>
            <person name="Saygin H."/>
            <person name="Ay H."/>
        </authorList>
    </citation>
    <scope>NUCLEOTIDE SEQUENCE [LARGE SCALE GENOMIC DNA]</scope>
    <source>
        <strain evidence="6 7">KC333</strain>
    </source>
</reference>
<dbReference type="PANTHER" id="PTHR47572">
    <property type="entry name" value="LIPOPROTEIN-RELATED"/>
    <property type="match status" value="1"/>
</dbReference>
<dbReference type="GO" id="GO:0016787">
    <property type="term" value="F:hydrolase activity"/>
    <property type="evidence" value="ECO:0007669"/>
    <property type="project" value="UniProtKB-KW"/>
</dbReference>
<evidence type="ECO:0000256" key="3">
    <source>
        <dbReference type="PIRSR" id="PIRSR605511-1"/>
    </source>
</evidence>
<dbReference type="InterPro" id="IPR013658">
    <property type="entry name" value="SGL"/>
</dbReference>
<feature type="active site" description="Proton donor/acceptor" evidence="3">
    <location>
        <position position="226"/>
    </location>
</feature>
<name>A0A2W2F210_9ACTN</name>
<feature type="binding site" evidence="4">
    <location>
        <position position="226"/>
    </location>
    <ligand>
        <name>a divalent metal cation</name>
        <dbReference type="ChEBI" id="CHEBI:60240"/>
    </ligand>
</feature>
<dbReference type="InterPro" id="IPR011042">
    <property type="entry name" value="6-blade_b-propeller_TolB-like"/>
</dbReference>
<evidence type="ECO:0000259" key="5">
    <source>
        <dbReference type="Pfam" id="PF08450"/>
    </source>
</evidence>
<dbReference type="PANTHER" id="PTHR47572:SF4">
    <property type="entry name" value="LACTONASE DRP35"/>
    <property type="match status" value="1"/>
</dbReference>
<evidence type="ECO:0000313" key="7">
    <source>
        <dbReference type="Proteomes" id="UP000249304"/>
    </source>
</evidence>
<dbReference type="PRINTS" id="PR01790">
    <property type="entry name" value="SMP30FAMILY"/>
</dbReference>
<keyword evidence="4" id="KW-0479">Metal-binding</keyword>
<dbReference type="Proteomes" id="UP000249304">
    <property type="component" value="Unassembled WGS sequence"/>
</dbReference>
<dbReference type="Gene3D" id="2.120.10.30">
    <property type="entry name" value="TolB, C-terminal domain"/>
    <property type="match status" value="1"/>
</dbReference>
<dbReference type="AlphaFoldDB" id="A0A2W2F210"/>
<gene>
    <name evidence="6" type="ORF">C1J01_04055</name>
</gene>
<organism evidence="6 7">
    <name type="scientific">Nonomuraea aridisoli</name>
    <dbReference type="NCBI Taxonomy" id="2070368"/>
    <lineage>
        <taxon>Bacteria</taxon>
        <taxon>Bacillati</taxon>
        <taxon>Actinomycetota</taxon>
        <taxon>Actinomycetes</taxon>
        <taxon>Streptosporangiales</taxon>
        <taxon>Streptosporangiaceae</taxon>
        <taxon>Nonomuraea</taxon>
    </lineage>
</organism>
<dbReference type="SUPFAM" id="SSF63829">
    <property type="entry name" value="Calcium-dependent phosphotriesterase"/>
    <property type="match status" value="1"/>
</dbReference>
<evidence type="ECO:0000256" key="1">
    <source>
        <dbReference type="ARBA" id="ARBA00008853"/>
    </source>
</evidence>
<comment type="cofactor">
    <cofactor evidence="4">
        <name>Zn(2+)</name>
        <dbReference type="ChEBI" id="CHEBI:29105"/>
    </cofactor>
    <text evidence="4">Binds 1 divalent metal cation per subunit.</text>
</comment>
<feature type="domain" description="SMP-30/Gluconolactonase/LRE-like region" evidence="5">
    <location>
        <begin position="33"/>
        <end position="281"/>
    </location>
</feature>
<dbReference type="OrthoDB" id="241638at2"/>
<protein>
    <submittedName>
        <fullName evidence="6">Gluconolactonase</fullName>
    </submittedName>
</protein>
<sequence>METIATEFEVLDERFAGVGGDDRIEVLHRGTRWAEGPVYFPAGRFLVWSDIPNDRMLRWDEMTGAVGPFRSPCGYTNGNTLDREGRLVSCEHGGRRVTRTEHDGSITVIADRWQGRRFNSPNDVVVRSDGSIWFTDPPYGILSDYEGHAAEQEIDGCHVYRADPVTGEVRMVAGDFARPNGLAFSLDERRLYVADTPGKHVRVFDVTDDGTLTGGKVFAEADDGFDGLRLDNTGRIWASAGTFVLCFDPDGTLIGRLRLPESTSNLVFGGLKRNRMFVTACTSLYSLMTNVTGARPIWARR</sequence>
<dbReference type="InterPro" id="IPR005511">
    <property type="entry name" value="SMP-30"/>
</dbReference>
<evidence type="ECO:0000256" key="2">
    <source>
        <dbReference type="ARBA" id="ARBA00022801"/>
    </source>
</evidence>
<feature type="binding site" evidence="4">
    <location>
        <position position="122"/>
    </location>
    <ligand>
        <name>substrate</name>
    </ligand>
</feature>
<keyword evidence="2" id="KW-0378">Hydrolase</keyword>
<keyword evidence="7" id="KW-1185">Reference proteome</keyword>
<accession>A0A2W2F210</accession>
<feature type="binding site" evidence="4">
    <location>
        <position position="146"/>
    </location>
    <ligand>
        <name>substrate</name>
    </ligand>
</feature>
<feature type="binding site" evidence="4">
    <location>
        <position position="180"/>
    </location>
    <ligand>
        <name>a divalent metal cation</name>
        <dbReference type="ChEBI" id="CHEBI:60240"/>
    </ligand>
</feature>
<dbReference type="RefSeq" id="WP_111176101.1">
    <property type="nucleotide sequence ID" value="NZ_POUD01000009.1"/>
</dbReference>
<evidence type="ECO:0000313" key="6">
    <source>
        <dbReference type="EMBL" id="PZG22365.1"/>
    </source>
</evidence>
<dbReference type="EMBL" id="POUD01000009">
    <property type="protein sequence ID" value="PZG22365.1"/>
    <property type="molecule type" value="Genomic_DNA"/>
</dbReference>
<dbReference type="GO" id="GO:0046872">
    <property type="term" value="F:metal ion binding"/>
    <property type="evidence" value="ECO:0007669"/>
    <property type="project" value="UniProtKB-KW"/>
</dbReference>
<comment type="similarity">
    <text evidence="1">Belongs to the SMP-30/CGR1 family.</text>
</comment>
<proteinExistence type="inferred from homology"/>
<feature type="binding site" evidence="4">
    <location>
        <position position="35"/>
    </location>
    <ligand>
        <name>a divalent metal cation</name>
        <dbReference type="ChEBI" id="CHEBI:60240"/>
    </ligand>
</feature>
<keyword evidence="4" id="KW-0862">Zinc</keyword>
<evidence type="ECO:0000256" key="4">
    <source>
        <dbReference type="PIRSR" id="PIRSR605511-2"/>
    </source>
</evidence>
<comment type="caution">
    <text evidence="6">The sequence shown here is derived from an EMBL/GenBank/DDBJ whole genome shotgun (WGS) entry which is preliminary data.</text>
</comment>
<dbReference type="InterPro" id="IPR051262">
    <property type="entry name" value="SMP-30/CGR1_Lactonase"/>
</dbReference>
<dbReference type="Pfam" id="PF08450">
    <property type="entry name" value="SGL"/>
    <property type="match status" value="1"/>
</dbReference>